<organism evidence="2 3">
    <name type="scientific">Variibacter gotjawalensis</name>
    <dbReference type="NCBI Taxonomy" id="1333996"/>
    <lineage>
        <taxon>Bacteria</taxon>
        <taxon>Pseudomonadati</taxon>
        <taxon>Pseudomonadota</taxon>
        <taxon>Alphaproteobacteria</taxon>
        <taxon>Hyphomicrobiales</taxon>
        <taxon>Nitrobacteraceae</taxon>
        <taxon>Variibacter</taxon>
    </lineage>
</organism>
<dbReference type="Proteomes" id="UP000236884">
    <property type="component" value="Chromosome"/>
</dbReference>
<dbReference type="PROSITE" id="PS51257">
    <property type="entry name" value="PROKAR_LIPOPROTEIN"/>
    <property type="match status" value="1"/>
</dbReference>
<evidence type="ECO:0000256" key="1">
    <source>
        <dbReference type="SAM" id="SignalP"/>
    </source>
</evidence>
<keyword evidence="1" id="KW-0732">Signal</keyword>
<sequence length="113" mass="12283">MTKPTSIKLQWRGTCATLARAACLTLLLASTACAQPVPATKAACAALDLDLIEQIEVAGENKLADGEYLQEVYEEMLATRSLCDGSTIAQAIVNYRRLEANFEKRIWAHAAAR</sequence>
<protein>
    <submittedName>
        <fullName evidence="2">Uncharacterized protein</fullName>
    </submittedName>
</protein>
<dbReference type="KEGG" id="vgo:GJW-30_1_00027"/>
<evidence type="ECO:0000313" key="3">
    <source>
        <dbReference type="Proteomes" id="UP000236884"/>
    </source>
</evidence>
<dbReference type="EMBL" id="AP014946">
    <property type="protein sequence ID" value="BAT57522.1"/>
    <property type="molecule type" value="Genomic_DNA"/>
</dbReference>
<feature type="signal peptide" evidence="1">
    <location>
        <begin position="1"/>
        <end position="34"/>
    </location>
</feature>
<proteinExistence type="predicted"/>
<gene>
    <name evidence="2" type="ORF">GJW-30_1_00027</name>
</gene>
<dbReference type="RefSeq" id="WP_096350300.1">
    <property type="nucleotide sequence ID" value="NZ_AP014946.1"/>
</dbReference>
<evidence type="ECO:0000313" key="2">
    <source>
        <dbReference type="EMBL" id="BAT57522.1"/>
    </source>
</evidence>
<dbReference type="AlphaFoldDB" id="A0A0S3PNH4"/>
<keyword evidence="3" id="KW-1185">Reference proteome</keyword>
<reference evidence="2 3" key="1">
    <citation type="submission" date="2015-08" db="EMBL/GenBank/DDBJ databases">
        <title>Investigation of the bacterial diversity of lava forest soil.</title>
        <authorList>
            <person name="Lee J.S."/>
        </authorList>
    </citation>
    <scope>NUCLEOTIDE SEQUENCE [LARGE SCALE GENOMIC DNA]</scope>
    <source>
        <strain evidence="2 3">GJW-30</strain>
    </source>
</reference>
<accession>A0A0S3PNH4</accession>
<name>A0A0S3PNH4_9BRAD</name>
<feature type="chain" id="PRO_5006615518" evidence="1">
    <location>
        <begin position="35"/>
        <end position="113"/>
    </location>
</feature>